<reference evidence="2" key="1">
    <citation type="journal article" date="2019" name="Int. J. Syst. Evol. Microbiol.">
        <title>The Global Catalogue of Microorganisms (GCM) 10K type strain sequencing project: providing services to taxonomists for standard genome sequencing and annotation.</title>
        <authorList>
            <consortium name="The Broad Institute Genomics Platform"/>
            <consortium name="The Broad Institute Genome Sequencing Center for Infectious Disease"/>
            <person name="Wu L."/>
            <person name="Ma J."/>
        </authorList>
    </citation>
    <scope>NUCLEOTIDE SEQUENCE [LARGE SCALE GENOMIC DNA]</scope>
    <source>
        <strain evidence="2">CGMCC 1.12851</strain>
    </source>
</reference>
<proteinExistence type="predicted"/>
<sequence length="133" mass="15006">MRSGRREGQVHLTVSRAGLENGFNHYLREGSEFDWHVSHHLLGAEGQGLMAADGQPYLIALLVPGDAALESCNRYGMPTDNFPNPVSDLFRVWSYWLAYPDYRASCLKLDCGMVFSDIVPVSWIDRVKKIDMT</sequence>
<dbReference type="Proteomes" id="UP000614261">
    <property type="component" value="Unassembled WGS sequence"/>
</dbReference>
<organism evidence="1 2">
    <name type="scientific">Blastomonas aquatica</name>
    <dbReference type="NCBI Taxonomy" id="1510276"/>
    <lineage>
        <taxon>Bacteria</taxon>
        <taxon>Pseudomonadati</taxon>
        <taxon>Pseudomonadota</taxon>
        <taxon>Alphaproteobacteria</taxon>
        <taxon>Sphingomonadales</taxon>
        <taxon>Sphingomonadaceae</taxon>
        <taxon>Blastomonas</taxon>
    </lineage>
</organism>
<dbReference type="EMBL" id="BMGD01000004">
    <property type="protein sequence ID" value="GGB68949.1"/>
    <property type="molecule type" value="Genomic_DNA"/>
</dbReference>
<evidence type="ECO:0000313" key="1">
    <source>
        <dbReference type="EMBL" id="GGB68949.1"/>
    </source>
</evidence>
<accession>A0ABQ1JHA2</accession>
<comment type="caution">
    <text evidence="1">The sequence shown here is derived from an EMBL/GenBank/DDBJ whole genome shotgun (WGS) entry which is preliminary data.</text>
</comment>
<evidence type="ECO:0000313" key="2">
    <source>
        <dbReference type="Proteomes" id="UP000614261"/>
    </source>
</evidence>
<protein>
    <submittedName>
        <fullName evidence="1">Uncharacterized protein</fullName>
    </submittedName>
</protein>
<keyword evidence="2" id="KW-1185">Reference proteome</keyword>
<name>A0ABQ1JHA2_9SPHN</name>
<gene>
    <name evidence="1" type="ORF">GCM10010833_25210</name>
</gene>